<dbReference type="Proteomes" id="UP001617511">
    <property type="component" value="Unassembled WGS sequence"/>
</dbReference>
<comment type="caution">
    <text evidence="1">The sequence shown here is derived from an EMBL/GenBank/DDBJ whole genome shotgun (WGS) entry which is preliminary data.</text>
</comment>
<evidence type="ECO:0000313" key="2">
    <source>
        <dbReference type="Proteomes" id="UP001617511"/>
    </source>
</evidence>
<sequence length="257" mass="27246">MQEEARRPAGTAPPRNARLREGMLARLAAEDLARQISAGRALEASLATNATEGGAIAAWCSESVDQLRAALVGVGDDAPLNYTGLWIPGEGVWRGFEYAIRSAGDYATRLSLGLGYLEEVLRRMPDYAEASGQTAPEPRLSVSISGGTVNIPQLASQINNINSTITGVVHQSGADVAEALRELQRAVVEQEGLEDSERQILLDNVEYLATAANTPVEGRNRGLITSVLLALTAAAASAEQLQRVMDTWGGVLQGLIP</sequence>
<protein>
    <submittedName>
        <fullName evidence="1">Uncharacterized protein</fullName>
    </submittedName>
</protein>
<dbReference type="EMBL" id="JBIVGG010000002">
    <property type="protein sequence ID" value="MFJ4078376.1"/>
    <property type="molecule type" value="Genomic_DNA"/>
</dbReference>
<reference evidence="1 2" key="1">
    <citation type="submission" date="2024-10" db="EMBL/GenBank/DDBJ databases">
        <title>The Natural Products Discovery Center: Release of the First 8490 Sequenced Strains for Exploring Actinobacteria Biosynthetic Diversity.</title>
        <authorList>
            <person name="Kalkreuter E."/>
            <person name="Kautsar S.A."/>
            <person name="Yang D."/>
            <person name="Bader C.D."/>
            <person name="Teijaro C.N."/>
            <person name="Fluegel L."/>
            <person name="Davis C.M."/>
            <person name="Simpson J.R."/>
            <person name="Lauterbach L."/>
            <person name="Steele A.D."/>
            <person name="Gui C."/>
            <person name="Meng S."/>
            <person name="Li G."/>
            <person name="Viehrig K."/>
            <person name="Ye F."/>
            <person name="Su P."/>
            <person name="Kiefer A.F."/>
            <person name="Nichols A."/>
            <person name="Cepeda A.J."/>
            <person name="Yan W."/>
            <person name="Fan B."/>
            <person name="Jiang Y."/>
            <person name="Adhikari A."/>
            <person name="Zheng C.-J."/>
            <person name="Schuster L."/>
            <person name="Cowan T.M."/>
            <person name="Smanski M.J."/>
            <person name="Chevrette M.G."/>
            <person name="De Carvalho L.P.S."/>
            <person name="Shen B."/>
        </authorList>
    </citation>
    <scope>NUCLEOTIDE SEQUENCE [LARGE SCALE GENOMIC DNA]</scope>
    <source>
        <strain evidence="1 2">NPDC089932</strain>
    </source>
</reference>
<gene>
    <name evidence="1" type="ORF">ACIP2Z_05425</name>
</gene>
<accession>A0ABW8F8K9</accession>
<evidence type="ECO:0000313" key="1">
    <source>
        <dbReference type="EMBL" id="MFJ4078376.1"/>
    </source>
</evidence>
<proteinExistence type="predicted"/>
<dbReference type="RefSeq" id="WP_402070426.1">
    <property type="nucleotide sequence ID" value="NZ_JBIVGG010000002.1"/>
</dbReference>
<keyword evidence="2" id="KW-1185">Reference proteome</keyword>
<organism evidence="1 2">
    <name type="scientific">Streptomyces iakyrus</name>
    <dbReference type="NCBI Taxonomy" id="68219"/>
    <lineage>
        <taxon>Bacteria</taxon>
        <taxon>Bacillati</taxon>
        <taxon>Actinomycetota</taxon>
        <taxon>Actinomycetes</taxon>
        <taxon>Kitasatosporales</taxon>
        <taxon>Streptomycetaceae</taxon>
        <taxon>Streptomyces</taxon>
    </lineage>
</organism>
<name>A0ABW8F8K9_9ACTN</name>